<organism evidence="1 2">
    <name type="scientific">Gossypium schwendimanii</name>
    <name type="common">Cotton</name>
    <dbReference type="NCBI Taxonomy" id="34291"/>
    <lineage>
        <taxon>Eukaryota</taxon>
        <taxon>Viridiplantae</taxon>
        <taxon>Streptophyta</taxon>
        <taxon>Embryophyta</taxon>
        <taxon>Tracheophyta</taxon>
        <taxon>Spermatophyta</taxon>
        <taxon>Magnoliopsida</taxon>
        <taxon>eudicotyledons</taxon>
        <taxon>Gunneridae</taxon>
        <taxon>Pentapetalae</taxon>
        <taxon>rosids</taxon>
        <taxon>malvids</taxon>
        <taxon>Malvales</taxon>
        <taxon>Malvaceae</taxon>
        <taxon>Malvoideae</taxon>
        <taxon>Gossypium</taxon>
    </lineage>
</organism>
<reference evidence="1 2" key="1">
    <citation type="journal article" date="2019" name="Genome Biol. Evol.">
        <title>Insights into the evolution of the New World diploid cottons (Gossypium, subgenus Houzingenia) based on genome sequencing.</title>
        <authorList>
            <person name="Grover C.E."/>
            <person name="Arick M.A. 2nd"/>
            <person name="Thrash A."/>
            <person name="Conover J.L."/>
            <person name="Sanders W.S."/>
            <person name="Peterson D.G."/>
            <person name="Frelichowski J.E."/>
            <person name="Scheffler J.A."/>
            <person name="Scheffler B.E."/>
            <person name="Wendel J.F."/>
        </authorList>
    </citation>
    <scope>NUCLEOTIDE SEQUENCE [LARGE SCALE GENOMIC DNA]</scope>
    <source>
        <strain evidence="1">1</strain>
        <tissue evidence="1">Leaf</tissue>
    </source>
</reference>
<protein>
    <submittedName>
        <fullName evidence="1">Uncharacterized protein</fullName>
    </submittedName>
</protein>
<proteinExistence type="predicted"/>
<sequence length="67" mass="7375">SFSSHLLSFGELSRSIGVDLSLSQTVPFLTPSNRVLVVLYQSPKVLGGHISMGMVLLSWQRYFCSSL</sequence>
<evidence type="ECO:0000313" key="2">
    <source>
        <dbReference type="Proteomes" id="UP000593576"/>
    </source>
</evidence>
<feature type="non-terminal residue" evidence="1">
    <location>
        <position position="67"/>
    </location>
</feature>
<gene>
    <name evidence="1" type="ORF">Goshw_018488</name>
</gene>
<accession>A0A7J9L4A7</accession>
<keyword evidence="2" id="KW-1185">Reference proteome</keyword>
<dbReference type="Proteomes" id="UP000593576">
    <property type="component" value="Unassembled WGS sequence"/>
</dbReference>
<evidence type="ECO:0000313" key="1">
    <source>
        <dbReference type="EMBL" id="MBA0853507.1"/>
    </source>
</evidence>
<name>A0A7J9L4A7_GOSSC</name>
<comment type="caution">
    <text evidence="1">The sequence shown here is derived from an EMBL/GenBank/DDBJ whole genome shotgun (WGS) entry which is preliminary data.</text>
</comment>
<dbReference type="AlphaFoldDB" id="A0A7J9L4A7"/>
<dbReference type="EMBL" id="JABFAF010000004">
    <property type="protein sequence ID" value="MBA0853507.1"/>
    <property type="molecule type" value="Genomic_DNA"/>
</dbReference>